<dbReference type="Gene3D" id="2.60.40.10">
    <property type="entry name" value="Immunoglobulins"/>
    <property type="match status" value="1"/>
</dbReference>
<dbReference type="Gene3D" id="2.60.40.1180">
    <property type="entry name" value="Golgi alpha-mannosidase II"/>
    <property type="match status" value="1"/>
</dbReference>
<dbReference type="InterPro" id="IPR006047">
    <property type="entry name" value="GH13_cat_dom"/>
</dbReference>
<feature type="binding site" evidence="6">
    <location>
        <position position="328"/>
    </location>
    <ligand>
        <name>alpha-maltose 1-phosphate</name>
        <dbReference type="ChEBI" id="CHEBI:63576"/>
    </ligand>
</feature>
<dbReference type="InterPro" id="IPR026585">
    <property type="entry name" value="GlgE"/>
</dbReference>
<keyword evidence="2 6" id="KW-0328">Glycosyltransferase</keyword>
<dbReference type="InterPro" id="IPR049171">
    <property type="entry name" value="GLGE_C"/>
</dbReference>
<dbReference type="SMART" id="SM00642">
    <property type="entry name" value="Aamy"/>
    <property type="match status" value="1"/>
</dbReference>
<dbReference type="InterPro" id="IPR021828">
    <property type="entry name" value="GlgE_dom_N/S"/>
</dbReference>
<dbReference type="AlphaFoldDB" id="A0A426U586"/>
<organism evidence="9 10">
    <name type="scientific">Candidatus Viridilinea halotolerans</name>
    <dbReference type="NCBI Taxonomy" id="2491704"/>
    <lineage>
        <taxon>Bacteria</taxon>
        <taxon>Bacillati</taxon>
        <taxon>Chloroflexota</taxon>
        <taxon>Chloroflexia</taxon>
        <taxon>Chloroflexales</taxon>
        <taxon>Chloroflexineae</taxon>
        <taxon>Oscillochloridaceae</taxon>
        <taxon>Candidatus Viridilinea</taxon>
    </lineage>
</organism>
<evidence type="ECO:0000256" key="2">
    <source>
        <dbReference type="ARBA" id="ARBA00022676"/>
    </source>
</evidence>
<feature type="binding site" evidence="6">
    <location>
        <position position="268"/>
    </location>
    <ligand>
        <name>alpha-maltose 1-phosphate</name>
        <dbReference type="ChEBI" id="CHEBI:63576"/>
    </ligand>
</feature>
<name>A0A426U586_9CHLR</name>
<feature type="active site" description="Proton donor" evidence="6">
    <location>
        <position position="428"/>
    </location>
</feature>
<feature type="domain" description="Glycosyl hydrolase family 13 catalytic" evidence="8">
    <location>
        <begin position="220"/>
        <end position="565"/>
    </location>
</feature>
<dbReference type="SUPFAM" id="SSF51445">
    <property type="entry name" value="(Trans)glycosidases"/>
    <property type="match status" value="1"/>
</dbReference>
<evidence type="ECO:0000256" key="6">
    <source>
        <dbReference type="HAMAP-Rule" id="MF_02124"/>
    </source>
</evidence>
<evidence type="ECO:0000313" key="9">
    <source>
        <dbReference type="EMBL" id="RRR75106.1"/>
    </source>
</evidence>
<accession>A0A426U586</accession>
<dbReference type="Gene3D" id="3.20.20.80">
    <property type="entry name" value="Glycosidases"/>
    <property type="match status" value="1"/>
</dbReference>
<evidence type="ECO:0000256" key="7">
    <source>
        <dbReference type="SAM" id="MobiDB-lite"/>
    </source>
</evidence>
<dbReference type="GO" id="GO:0030979">
    <property type="term" value="P:alpha-glucan biosynthetic process"/>
    <property type="evidence" value="ECO:0007669"/>
    <property type="project" value="UniProtKB-UniRule"/>
</dbReference>
<dbReference type="CDD" id="cd11344">
    <property type="entry name" value="AmyAc_GlgE_like"/>
    <property type="match status" value="1"/>
</dbReference>
<dbReference type="PANTHER" id="PTHR47786">
    <property type="entry name" value="ALPHA-1,4-GLUCAN:MALTOSE-1-PHOSPHATE MALTOSYLTRANSFERASE"/>
    <property type="match status" value="1"/>
</dbReference>
<comment type="similarity">
    <text evidence="6">Belongs to the glycosyl hydrolase 13 family. GlgE subfamily.</text>
</comment>
<dbReference type="PANTHER" id="PTHR47786:SF2">
    <property type="entry name" value="GLYCOSYL HYDROLASE FAMILY 13 CATALYTIC DOMAIN-CONTAINING PROTEIN"/>
    <property type="match status" value="1"/>
</dbReference>
<dbReference type="Gene3D" id="1.20.58.80">
    <property type="entry name" value="Phosphotransferase system, lactose/cellobiose-type IIA subunit"/>
    <property type="match status" value="1"/>
</dbReference>
<dbReference type="GO" id="GO:0016758">
    <property type="term" value="F:hexosyltransferase activity"/>
    <property type="evidence" value="ECO:0007669"/>
    <property type="project" value="UniProtKB-UniRule"/>
</dbReference>
<dbReference type="InterPro" id="IPR017853">
    <property type="entry name" value="GH"/>
</dbReference>
<proteinExistence type="inferred from homology"/>
<feature type="site" description="Transition state stabilizer" evidence="6">
    <location>
        <position position="486"/>
    </location>
</feature>
<evidence type="ECO:0000313" key="10">
    <source>
        <dbReference type="Proteomes" id="UP000280307"/>
    </source>
</evidence>
<dbReference type="InterPro" id="IPR013780">
    <property type="entry name" value="Glyco_hydro_b"/>
</dbReference>
<dbReference type="EMBL" id="RSAS01000213">
    <property type="protein sequence ID" value="RRR75106.1"/>
    <property type="molecule type" value="Genomic_DNA"/>
</dbReference>
<evidence type="ECO:0000259" key="8">
    <source>
        <dbReference type="SMART" id="SM00642"/>
    </source>
</evidence>
<feature type="compositionally biased region" description="Low complexity" evidence="7">
    <location>
        <begin position="1"/>
        <end position="15"/>
    </location>
</feature>
<feature type="binding site" evidence="6">
    <location>
        <begin position="540"/>
        <end position="541"/>
    </location>
    <ligand>
        <name>alpha-maltose 1-phosphate</name>
        <dbReference type="ChEBI" id="CHEBI:63576"/>
    </ligand>
</feature>
<evidence type="ECO:0000256" key="3">
    <source>
        <dbReference type="ARBA" id="ARBA00022679"/>
    </source>
</evidence>
<comment type="catalytic activity">
    <reaction evidence="5 6">
        <text>alpha-maltose 1-phosphate + [(1-&gt;4)-alpha-D-glucosyl](n) = [(1-&gt;4)-alpha-D-glucosyl](n+2) + phosphate</text>
        <dbReference type="Rhea" id="RHEA:42692"/>
        <dbReference type="Rhea" id="RHEA-COMP:9584"/>
        <dbReference type="Rhea" id="RHEA-COMP:10183"/>
        <dbReference type="ChEBI" id="CHEBI:15444"/>
        <dbReference type="ChEBI" id="CHEBI:43474"/>
        <dbReference type="ChEBI" id="CHEBI:63576"/>
        <dbReference type="EC" id="2.4.99.16"/>
    </reaction>
</comment>
<keyword evidence="4 6" id="KW-0119">Carbohydrate metabolism</keyword>
<sequence length="683" mass="77282">MPAKAKQPPKGAPVAEAAPLNGLAAQTEGRRRVVIERVAPELDGGRFPIKRGVGETVVVSCDAFADGHDVLAVALRFRTAAGAAWHEVPMQHLGNDRWQASFAVEHVGRAFYTVQAWIDRFATWEHQLHKRVEAGQDVRVELLIGAELVAEAAEYALPDAAAVLRSFAAALREGDAKAGFSPELAQLMATYLPRRYATTHERELAVTVDRPLARCSAWYELFPRSAALEPGRHGTFRDLIERLPYVAELGFDILYMPPIHPIGRTFRKGKNNSVTAEPGEPGSPWAIGAVEGGHKSIHPELGTLEDFHALVQAAKQHGLEIALDIAFQCAPDHPYVTEHPEWFRARPDGTIQYAENPPKKYQDIYPFDFETSDWPGLWQELKSIFAFWIAQGVTVFRVDNPHTKSFPFWEWCIGELKRDHPELIFLAEAFSRPKLMYGLAKLGFTQSYTYFTWRTTKWELTEYMLELTQGEPREFFGPNFWPNTPDILTPQFYTGQRSVFLTRAALAATLTASWGLYGPVYELLQYMPVKGREEYLDNEKYEIHHWNLKQPESISWFIAALNRIRRANPALQRNAGLRFHRVDFDFHESDQIIAYSKATPDLSNIVLVVLSLDPDALQRGWVQLPAEEWGLGSHYEVQDLLTGASYTWTSGFNYVELDPATMPLHILHVQRVEAPLHDVGDYV</sequence>
<feature type="region of interest" description="Disordered" evidence="7">
    <location>
        <begin position="1"/>
        <end position="21"/>
    </location>
</feature>
<dbReference type="Pfam" id="PF21702">
    <property type="entry name" value="GLGE_C"/>
    <property type="match status" value="1"/>
</dbReference>
<dbReference type="Proteomes" id="UP000280307">
    <property type="component" value="Unassembled WGS sequence"/>
</dbReference>
<feature type="active site" description="Nucleophile" evidence="6">
    <location>
        <position position="399"/>
    </location>
</feature>
<evidence type="ECO:0000256" key="1">
    <source>
        <dbReference type="ARBA" id="ARBA00011738"/>
    </source>
</evidence>
<keyword evidence="3 6" id="KW-0808">Transferase</keyword>
<reference evidence="9 10" key="1">
    <citation type="submission" date="2018-12" db="EMBL/GenBank/DDBJ databases">
        <title>Genome Sequence of Candidatus Viridilinea halotolerans isolated from saline sulfide-rich spring.</title>
        <authorList>
            <person name="Grouzdev D.S."/>
            <person name="Burganskaya E.I."/>
            <person name="Krutkina M.S."/>
            <person name="Sukhacheva M.V."/>
            <person name="Gorlenko V.M."/>
        </authorList>
    </citation>
    <scope>NUCLEOTIDE SEQUENCE [LARGE SCALE GENOMIC DNA]</scope>
    <source>
        <strain evidence="9">Chok-6</strain>
    </source>
</reference>
<feature type="binding site" evidence="6">
    <location>
        <position position="400"/>
    </location>
    <ligand>
        <name>alpha-maltose 1-phosphate</name>
        <dbReference type="ChEBI" id="CHEBI:63576"/>
    </ligand>
</feature>
<comment type="caution">
    <text evidence="9">The sequence shown here is derived from an EMBL/GenBank/DDBJ whole genome shotgun (WGS) entry which is preliminary data.</text>
</comment>
<comment type="subunit">
    <text evidence="1 6">Homodimer.</text>
</comment>
<dbReference type="HAMAP" id="MF_02124">
    <property type="entry name" value="GlgE"/>
    <property type="match status" value="1"/>
</dbReference>
<evidence type="ECO:0000256" key="5">
    <source>
        <dbReference type="ARBA" id="ARBA00048735"/>
    </source>
</evidence>
<gene>
    <name evidence="6" type="primary">glgE</name>
    <name evidence="9" type="ORF">EI684_05480</name>
</gene>
<dbReference type="Pfam" id="PF11896">
    <property type="entry name" value="GlgE_dom_N_S"/>
    <property type="match status" value="1"/>
</dbReference>
<comment type="function">
    <text evidence="6">Maltosyltransferase that uses maltose 1-phosphate (M1P) as the sugar donor to elongate linear or branched alpha-(1-&gt;4)-glucans. Is involved in a branched alpha-glucan biosynthetic pathway from trehalose, together with TreS, Mak and GlgB.</text>
</comment>
<protein>
    <recommendedName>
        <fullName evidence="6">Alpha-1,4-glucan:maltose-1-phosphate maltosyltransferase</fullName>
        <shortName evidence="6">GMPMT</shortName>
        <ecNumber evidence="6">2.4.99.16</ecNumber>
    </recommendedName>
    <alternativeName>
        <fullName evidence="6">(1-&gt;4)-alpha-D-glucan:maltose-1-phosphate alpha-D-maltosyltransferase</fullName>
    </alternativeName>
</protein>
<feature type="binding site" evidence="6">
    <location>
        <position position="363"/>
    </location>
    <ligand>
        <name>alpha-maltose 1-phosphate</name>
        <dbReference type="ChEBI" id="CHEBI:63576"/>
    </ligand>
</feature>
<dbReference type="GO" id="GO:0004553">
    <property type="term" value="F:hydrolase activity, hydrolyzing O-glycosyl compounds"/>
    <property type="evidence" value="ECO:0007669"/>
    <property type="project" value="InterPro"/>
</dbReference>
<dbReference type="InterPro" id="IPR013783">
    <property type="entry name" value="Ig-like_fold"/>
</dbReference>
<dbReference type="EC" id="2.4.99.16" evidence="6"/>
<evidence type="ECO:0000256" key="4">
    <source>
        <dbReference type="ARBA" id="ARBA00023277"/>
    </source>
</evidence>